<dbReference type="GO" id="GO:0004930">
    <property type="term" value="F:G protein-coupled receptor activity"/>
    <property type="evidence" value="ECO:0007669"/>
    <property type="project" value="UniProtKB-KW"/>
</dbReference>
<dbReference type="InterPro" id="IPR000725">
    <property type="entry name" value="Olfact_rcpt"/>
</dbReference>
<dbReference type="InParanoid" id="A0A6P8Q2K6"/>
<dbReference type="PANTHER" id="PTHR26452">
    <property type="entry name" value="OLFACTORY RECEPTOR"/>
    <property type="match status" value="1"/>
</dbReference>
<dbReference type="AlphaFoldDB" id="A0A6P8Q2K6"/>
<evidence type="ECO:0000256" key="12">
    <source>
        <dbReference type="RuleBase" id="RU363047"/>
    </source>
</evidence>
<proteinExistence type="inferred from homology"/>
<keyword evidence="2 12" id="KW-1003">Cell membrane</keyword>
<evidence type="ECO:0000256" key="8">
    <source>
        <dbReference type="ARBA" id="ARBA00023136"/>
    </source>
</evidence>
<dbReference type="KEGG" id="gsh:117350815"/>
<evidence type="ECO:0000256" key="3">
    <source>
        <dbReference type="ARBA" id="ARBA00022606"/>
    </source>
</evidence>
<evidence type="ECO:0000313" key="15">
    <source>
        <dbReference type="RefSeq" id="XP_033781338.1"/>
    </source>
</evidence>
<dbReference type="Gene3D" id="1.20.1070.10">
    <property type="entry name" value="Rhodopsin 7-helix transmembrane proteins"/>
    <property type="match status" value="1"/>
</dbReference>
<dbReference type="InterPro" id="IPR000276">
    <property type="entry name" value="GPCR_Rhodpsn"/>
</dbReference>
<dbReference type="PRINTS" id="PR00237">
    <property type="entry name" value="GPCRRHODOPSN"/>
</dbReference>
<dbReference type="Proteomes" id="UP000515159">
    <property type="component" value="Chromosome 16"/>
</dbReference>
<sequence>MNNISEMNGLNYTIINEFILLGLSNLSEYQEILFIVFLVVYLLTVIGNLTIFIAIYTHSCLQKPMYYFLSNLSFLDICSTSVIVPRMLANFLTKECGISFLGCMVQLYAFIALLATEYFLLTAMAYDRYVAICNPLRYAIVMNRKFCVQMAGSSWTSGLLYSLLHTLLTSRLKFCGPHRISSFFCDLPPLLKLSCTETFINTIAIFAGGVLIGMFSFFFTCISYFKIISSVLKMNSKEGRTKAFSTCASHLTVFTLFLTSLIFVYLRPTPLYSLGSDRLVSLFYSVVTPFLNPVIYTLRNKEVQGVLRKAVSKIYFSVALRD</sequence>
<comment type="similarity">
    <text evidence="11">Belongs to the G-protein coupled receptor 1 family.</text>
</comment>
<evidence type="ECO:0000256" key="5">
    <source>
        <dbReference type="ARBA" id="ARBA00022725"/>
    </source>
</evidence>
<feature type="transmembrane region" description="Helical" evidence="12">
    <location>
        <begin position="243"/>
        <end position="266"/>
    </location>
</feature>
<evidence type="ECO:0000256" key="4">
    <source>
        <dbReference type="ARBA" id="ARBA00022692"/>
    </source>
</evidence>
<keyword evidence="10 11" id="KW-0807">Transducer</keyword>
<evidence type="ECO:0000313" key="14">
    <source>
        <dbReference type="Proteomes" id="UP000515159"/>
    </source>
</evidence>
<dbReference type="InterPro" id="IPR017452">
    <property type="entry name" value="GPCR_Rhodpsn_7TM"/>
</dbReference>
<dbReference type="FunFam" id="1.20.1070.10:FF:000001">
    <property type="entry name" value="Olfactory receptor"/>
    <property type="match status" value="1"/>
</dbReference>
<feature type="transmembrane region" description="Helical" evidence="12">
    <location>
        <begin position="68"/>
        <end position="87"/>
    </location>
</feature>
<evidence type="ECO:0000256" key="11">
    <source>
        <dbReference type="RuleBase" id="RU000688"/>
    </source>
</evidence>
<evidence type="ECO:0000256" key="6">
    <source>
        <dbReference type="ARBA" id="ARBA00022989"/>
    </source>
</evidence>
<dbReference type="PROSITE" id="PS50262">
    <property type="entry name" value="G_PROTEIN_RECEP_F1_2"/>
    <property type="match status" value="1"/>
</dbReference>
<evidence type="ECO:0000256" key="10">
    <source>
        <dbReference type="ARBA" id="ARBA00023224"/>
    </source>
</evidence>
<keyword evidence="5 12" id="KW-0552">Olfaction</keyword>
<feature type="transmembrane region" description="Helical" evidence="12">
    <location>
        <begin position="146"/>
        <end position="164"/>
    </location>
</feature>
<dbReference type="SUPFAM" id="SSF81321">
    <property type="entry name" value="Family A G protein-coupled receptor-like"/>
    <property type="match status" value="1"/>
</dbReference>
<dbReference type="InterPro" id="IPR050516">
    <property type="entry name" value="Olfactory_GPCR"/>
</dbReference>
<evidence type="ECO:0000256" key="2">
    <source>
        <dbReference type="ARBA" id="ARBA00022475"/>
    </source>
</evidence>
<evidence type="ECO:0000259" key="13">
    <source>
        <dbReference type="PROSITE" id="PS50262"/>
    </source>
</evidence>
<feature type="domain" description="G-protein coupled receptors family 1 profile" evidence="13">
    <location>
        <begin position="47"/>
        <end position="296"/>
    </location>
</feature>
<name>A0A6P8Q2K6_GEOSA</name>
<dbReference type="RefSeq" id="XP_033781338.1">
    <property type="nucleotide sequence ID" value="XM_033925447.1"/>
</dbReference>
<dbReference type="Pfam" id="PF13853">
    <property type="entry name" value="7tm_4"/>
    <property type="match status" value="1"/>
</dbReference>
<dbReference type="GeneID" id="117350815"/>
<feature type="transmembrane region" description="Helical" evidence="12">
    <location>
        <begin position="107"/>
        <end position="126"/>
    </location>
</feature>
<keyword evidence="14" id="KW-1185">Reference proteome</keyword>
<keyword evidence="6 12" id="KW-1133">Transmembrane helix</keyword>
<evidence type="ECO:0000256" key="1">
    <source>
        <dbReference type="ARBA" id="ARBA00004651"/>
    </source>
</evidence>
<keyword evidence="7 11" id="KW-0297">G-protein coupled receptor</keyword>
<dbReference type="PROSITE" id="PS00237">
    <property type="entry name" value="G_PROTEIN_RECEP_F1_1"/>
    <property type="match status" value="1"/>
</dbReference>
<organism evidence="14 15">
    <name type="scientific">Geotrypetes seraphini</name>
    <name type="common">Gaboon caecilian</name>
    <name type="synonym">Caecilia seraphini</name>
    <dbReference type="NCBI Taxonomy" id="260995"/>
    <lineage>
        <taxon>Eukaryota</taxon>
        <taxon>Metazoa</taxon>
        <taxon>Chordata</taxon>
        <taxon>Craniata</taxon>
        <taxon>Vertebrata</taxon>
        <taxon>Euteleostomi</taxon>
        <taxon>Amphibia</taxon>
        <taxon>Gymnophiona</taxon>
        <taxon>Geotrypetes</taxon>
    </lineage>
</organism>
<dbReference type="PRINTS" id="PR00245">
    <property type="entry name" value="OLFACTORYR"/>
</dbReference>
<comment type="subcellular location">
    <subcellularLocation>
        <location evidence="1 12">Cell membrane</location>
        <topology evidence="1 12">Multi-pass membrane protein</topology>
    </subcellularLocation>
</comment>
<dbReference type="GO" id="GO:0005886">
    <property type="term" value="C:plasma membrane"/>
    <property type="evidence" value="ECO:0007669"/>
    <property type="project" value="UniProtKB-SubCell"/>
</dbReference>
<feature type="transmembrane region" description="Helical" evidence="12">
    <location>
        <begin position="32"/>
        <end position="56"/>
    </location>
</feature>
<feature type="transmembrane region" description="Helical" evidence="12">
    <location>
        <begin position="278"/>
        <end position="298"/>
    </location>
</feature>
<dbReference type="GO" id="GO:0004984">
    <property type="term" value="F:olfactory receptor activity"/>
    <property type="evidence" value="ECO:0007669"/>
    <property type="project" value="InterPro"/>
</dbReference>
<protein>
    <recommendedName>
        <fullName evidence="12">Olfactory receptor</fullName>
    </recommendedName>
</protein>
<dbReference type="CDD" id="cd13954">
    <property type="entry name" value="7tmA_OR"/>
    <property type="match status" value="1"/>
</dbReference>
<feature type="transmembrane region" description="Helical" evidence="12">
    <location>
        <begin position="199"/>
        <end position="222"/>
    </location>
</feature>
<reference evidence="15" key="1">
    <citation type="submission" date="2025-08" db="UniProtKB">
        <authorList>
            <consortium name="RefSeq"/>
        </authorList>
    </citation>
    <scope>IDENTIFICATION</scope>
</reference>
<accession>A0A6P8Q2K6</accession>
<keyword evidence="4 11" id="KW-0812">Transmembrane</keyword>
<keyword evidence="9 11" id="KW-0675">Receptor</keyword>
<evidence type="ECO:0000256" key="9">
    <source>
        <dbReference type="ARBA" id="ARBA00023170"/>
    </source>
</evidence>
<dbReference type="OrthoDB" id="5964498at2759"/>
<gene>
    <name evidence="15" type="primary">LOC117350815</name>
</gene>
<keyword evidence="8 12" id="KW-0472">Membrane</keyword>
<evidence type="ECO:0000256" key="7">
    <source>
        <dbReference type="ARBA" id="ARBA00023040"/>
    </source>
</evidence>
<keyword evidence="3 12" id="KW-0716">Sensory transduction</keyword>